<feature type="domain" description="ATP-grasp" evidence="14">
    <location>
        <begin position="108"/>
        <end position="315"/>
    </location>
</feature>
<dbReference type="SMART" id="SM01210">
    <property type="entry name" value="GARS_C"/>
    <property type="match status" value="1"/>
</dbReference>
<evidence type="ECO:0000313" key="15">
    <source>
        <dbReference type="EMBL" id="HGL17647.1"/>
    </source>
</evidence>
<dbReference type="Gene3D" id="3.40.50.20">
    <property type="match status" value="1"/>
</dbReference>
<dbReference type="SMART" id="SM01209">
    <property type="entry name" value="GARS_A"/>
    <property type="match status" value="1"/>
</dbReference>
<evidence type="ECO:0000256" key="3">
    <source>
        <dbReference type="ARBA" id="ARBA00005174"/>
    </source>
</evidence>
<dbReference type="NCBIfam" id="TIGR00877">
    <property type="entry name" value="purD"/>
    <property type="match status" value="1"/>
</dbReference>
<dbReference type="Gene3D" id="3.90.600.10">
    <property type="entry name" value="Phosphoribosylglycinamide synthetase, C-terminal domain"/>
    <property type="match status" value="1"/>
</dbReference>
<dbReference type="GO" id="GO:0009113">
    <property type="term" value="P:purine nucleobase biosynthetic process"/>
    <property type="evidence" value="ECO:0007669"/>
    <property type="project" value="InterPro"/>
</dbReference>
<dbReference type="AlphaFoldDB" id="A0A7V3ZXU2"/>
<keyword evidence="6 13" id="KW-0547">Nucleotide-binding</keyword>
<keyword evidence="5 12" id="KW-0436">Ligase</keyword>
<sequence length="424" mass="47323">MRIAVVGKGGREDAITHKISQSPLVEKLFVIPGNPGTARYAKNVNIEICDFESILNFVNSEKVDIVVPGPELPISKGIKNYLESNSKVFVFAPPLESSFLEASKIMAKEFMKRNAVPTADFKAFSDYDEALKYVKGLDSYPIVIKADGLAEGKGVSIAYTPAEAFSILYEYMVELKFGESSRKVLIEEFLTGVEYSVFVVTDGEDFLWIGDASDYKRAYDGDKGPNTGGMGSVSPVPFLTDEMRAITRDAVIKPTIEGLKRENIPYMGFLYFGLIWTSKGPKVLEFNVRLGDPEAQVILPRLKNDIVEIILSAKEHRLKDVKVEFDSRVAVCVVVASGGYPVHYEKGKLIHGLNKLSKDIVVYHAGTKELDGKIYTDGGRVLNLVALHNDFNFAAERIYSEIEKIHFENLFYRRDIGSLERFKI</sequence>
<gene>
    <name evidence="12 15" type="primary">purD</name>
    <name evidence="15" type="ORF">ENU66_04895</name>
</gene>
<dbReference type="FunFam" id="3.90.600.10:FF:000001">
    <property type="entry name" value="Trifunctional purine biosynthetic protein adenosine-3"/>
    <property type="match status" value="1"/>
</dbReference>
<dbReference type="EC" id="6.3.4.13" evidence="4 12"/>
<organism evidence="15">
    <name type="scientific">candidate division WOR-3 bacterium</name>
    <dbReference type="NCBI Taxonomy" id="2052148"/>
    <lineage>
        <taxon>Bacteria</taxon>
        <taxon>Bacteria division WOR-3</taxon>
    </lineage>
</organism>
<dbReference type="HAMAP" id="MF_00138">
    <property type="entry name" value="GARS"/>
    <property type="match status" value="1"/>
</dbReference>
<evidence type="ECO:0000256" key="6">
    <source>
        <dbReference type="ARBA" id="ARBA00022741"/>
    </source>
</evidence>
<evidence type="ECO:0000259" key="14">
    <source>
        <dbReference type="PROSITE" id="PS50975"/>
    </source>
</evidence>
<evidence type="ECO:0000256" key="10">
    <source>
        <dbReference type="ARBA" id="ARBA00042242"/>
    </source>
</evidence>
<dbReference type="GO" id="GO:0005524">
    <property type="term" value="F:ATP binding"/>
    <property type="evidence" value="ECO:0007669"/>
    <property type="project" value="UniProtKB-UniRule"/>
</dbReference>
<dbReference type="InterPro" id="IPR037123">
    <property type="entry name" value="PRibGlycinamide_synth_C_sf"/>
</dbReference>
<proteinExistence type="inferred from homology"/>
<dbReference type="PANTHER" id="PTHR43472:SF1">
    <property type="entry name" value="PHOSPHORIBOSYLAMINE--GLYCINE LIGASE, CHLOROPLASTIC"/>
    <property type="match status" value="1"/>
</dbReference>
<dbReference type="SUPFAM" id="SSF56059">
    <property type="entry name" value="Glutathione synthetase ATP-binding domain-like"/>
    <property type="match status" value="1"/>
</dbReference>
<dbReference type="InterPro" id="IPR020559">
    <property type="entry name" value="PRibGlycinamide_synth_CS"/>
</dbReference>
<name>A0A7V3ZXU2_UNCW3</name>
<dbReference type="PROSITE" id="PS50975">
    <property type="entry name" value="ATP_GRASP"/>
    <property type="match status" value="1"/>
</dbReference>
<dbReference type="InterPro" id="IPR011054">
    <property type="entry name" value="Rudment_hybrid_motif"/>
</dbReference>
<dbReference type="InterPro" id="IPR020562">
    <property type="entry name" value="PRibGlycinamide_synth_N"/>
</dbReference>
<keyword evidence="8 13" id="KW-0067">ATP-binding</keyword>
<dbReference type="InterPro" id="IPR011761">
    <property type="entry name" value="ATP-grasp"/>
</dbReference>
<evidence type="ECO:0000256" key="12">
    <source>
        <dbReference type="HAMAP-Rule" id="MF_00138"/>
    </source>
</evidence>
<evidence type="ECO:0000256" key="7">
    <source>
        <dbReference type="ARBA" id="ARBA00022755"/>
    </source>
</evidence>
<dbReference type="GO" id="GO:0004637">
    <property type="term" value="F:phosphoribosylamine-glycine ligase activity"/>
    <property type="evidence" value="ECO:0007669"/>
    <property type="project" value="UniProtKB-UniRule"/>
</dbReference>
<dbReference type="InterPro" id="IPR016185">
    <property type="entry name" value="PreATP-grasp_dom_sf"/>
</dbReference>
<dbReference type="PROSITE" id="PS00184">
    <property type="entry name" value="GARS"/>
    <property type="match status" value="1"/>
</dbReference>
<evidence type="ECO:0000256" key="11">
    <source>
        <dbReference type="ARBA" id="ARBA00042864"/>
    </source>
</evidence>
<dbReference type="Gene3D" id="3.30.1490.20">
    <property type="entry name" value="ATP-grasp fold, A domain"/>
    <property type="match status" value="1"/>
</dbReference>
<comment type="similarity">
    <text evidence="9 12">Belongs to the GARS family.</text>
</comment>
<comment type="pathway">
    <text evidence="3 12">Purine metabolism; IMP biosynthesis via de novo pathway; N(1)-(5-phospho-D-ribosyl)glycinamide from 5-phospho-alpha-D-ribose 1-diphosphate: step 2/2.</text>
</comment>
<evidence type="ECO:0000256" key="13">
    <source>
        <dbReference type="PROSITE-ProRule" id="PRU00409"/>
    </source>
</evidence>
<dbReference type="InterPro" id="IPR020560">
    <property type="entry name" value="PRibGlycinamide_synth_C-dom"/>
</dbReference>
<dbReference type="GO" id="GO:0006189">
    <property type="term" value="P:'de novo' IMP biosynthetic process"/>
    <property type="evidence" value="ECO:0007669"/>
    <property type="project" value="UniProtKB-UniRule"/>
</dbReference>
<evidence type="ECO:0000256" key="8">
    <source>
        <dbReference type="ARBA" id="ARBA00022840"/>
    </source>
</evidence>
<dbReference type="InterPro" id="IPR013815">
    <property type="entry name" value="ATP_grasp_subdomain_1"/>
</dbReference>
<comment type="cofactor">
    <cofactor evidence="2">
        <name>Mg(2+)</name>
        <dbReference type="ChEBI" id="CHEBI:18420"/>
    </cofactor>
</comment>
<dbReference type="Pfam" id="PF02843">
    <property type="entry name" value="GARS_C"/>
    <property type="match status" value="1"/>
</dbReference>
<comment type="catalytic activity">
    <reaction evidence="12">
        <text>5-phospho-beta-D-ribosylamine + glycine + ATP = N(1)-(5-phospho-beta-D-ribosyl)glycinamide + ADP + phosphate + H(+)</text>
        <dbReference type="Rhea" id="RHEA:17453"/>
        <dbReference type="ChEBI" id="CHEBI:15378"/>
        <dbReference type="ChEBI" id="CHEBI:30616"/>
        <dbReference type="ChEBI" id="CHEBI:43474"/>
        <dbReference type="ChEBI" id="CHEBI:57305"/>
        <dbReference type="ChEBI" id="CHEBI:58681"/>
        <dbReference type="ChEBI" id="CHEBI:143788"/>
        <dbReference type="ChEBI" id="CHEBI:456216"/>
        <dbReference type="EC" id="6.3.4.13"/>
    </reaction>
</comment>
<protein>
    <recommendedName>
        <fullName evidence="4 12">Phosphoribosylamine--glycine ligase</fullName>
        <ecNumber evidence="4 12">6.3.4.13</ecNumber>
    </recommendedName>
    <alternativeName>
        <fullName evidence="12">GARS</fullName>
    </alternativeName>
    <alternativeName>
        <fullName evidence="10 12">Glycinamide ribonucleotide synthetase</fullName>
    </alternativeName>
    <alternativeName>
        <fullName evidence="11 12">Phosphoribosylglycinamide synthetase</fullName>
    </alternativeName>
</protein>
<reference evidence="15" key="1">
    <citation type="journal article" date="2020" name="mSystems">
        <title>Genome- and Community-Level Interaction Insights into Carbon Utilization and Element Cycling Functions of Hydrothermarchaeota in Hydrothermal Sediment.</title>
        <authorList>
            <person name="Zhou Z."/>
            <person name="Liu Y."/>
            <person name="Xu W."/>
            <person name="Pan J."/>
            <person name="Luo Z.H."/>
            <person name="Li M."/>
        </authorList>
    </citation>
    <scope>NUCLEOTIDE SEQUENCE [LARGE SCALE GENOMIC DNA]</scope>
    <source>
        <strain evidence="15">SpSt-69</strain>
    </source>
</reference>
<dbReference type="UniPathway" id="UPA00074">
    <property type="reaction ID" value="UER00125"/>
</dbReference>
<keyword evidence="7 12" id="KW-0658">Purine biosynthesis</keyword>
<dbReference type="PANTHER" id="PTHR43472">
    <property type="entry name" value="PHOSPHORIBOSYLAMINE--GLYCINE LIGASE"/>
    <property type="match status" value="1"/>
</dbReference>
<dbReference type="SUPFAM" id="SSF51246">
    <property type="entry name" value="Rudiment single hybrid motif"/>
    <property type="match status" value="1"/>
</dbReference>
<dbReference type="SUPFAM" id="SSF52440">
    <property type="entry name" value="PreATP-grasp domain"/>
    <property type="match status" value="1"/>
</dbReference>
<dbReference type="InterPro" id="IPR000115">
    <property type="entry name" value="PRibGlycinamide_synth"/>
</dbReference>
<dbReference type="Pfam" id="PF01071">
    <property type="entry name" value="GARS_A"/>
    <property type="match status" value="1"/>
</dbReference>
<dbReference type="GO" id="GO:0046872">
    <property type="term" value="F:metal ion binding"/>
    <property type="evidence" value="ECO:0007669"/>
    <property type="project" value="InterPro"/>
</dbReference>
<dbReference type="EMBL" id="DTDJ01000032">
    <property type="protein sequence ID" value="HGL17647.1"/>
    <property type="molecule type" value="Genomic_DNA"/>
</dbReference>
<dbReference type="Gene3D" id="3.30.470.20">
    <property type="entry name" value="ATP-grasp fold, B domain"/>
    <property type="match status" value="1"/>
</dbReference>
<accession>A0A7V3ZXU2</accession>
<evidence type="ECO:0000256" key="9">
    <source>
        <dbReference type="ARBA" id="ARBA00038345"/>
    </source>
</evidence>
<dbReference type="Pfam" id="PF02844">
    <property type="entry name" value="GARS_N"/>
    <property type="match status" value="1"/>
</dbReference>
<evidence type="ECO:0000256" key="4">
    <source>
        <dbReference type="ARBA" id="ARBA00013255"/>
    </source>
</evidence>
<dbReference type="InterPro" id="IPR020561">
    <property type="entry name" value="PRibGlycinamid_synth_ATP-grasp"/>
</dbReference>
<comment type="cofactor">
    <cofactor evidence="1">
        <name>Mn(2+)</name>
        <dbReference type="ChEBI" id="CHEBI:29035"/>
    </cofactor>
</comment>
<evidence type="ECO:0000256" key="1">
    <source>
        <dbReference type="ARBA" id="ARBA00001936"/>
    </source>
</evidence>
<evidence type="ECO:0000256" key="5">
    <source>
        <dbReference type="ARBA" id="ARBA00022598"/>
    </source>
</evidence>
<comment type="caution">
    <text evidence="15">The sequence shown here is derived from an EMBL/GenBank/DDBJ whole genome shotgun (WGS) entry which is preliminary data.</text>
</comment>
<evidence type="ECO:0000256" key="2">
    <source>
        <dbReference type="ARBA" id="ARBA00001946"/>
    </source>
</evidence>